<accession>A0AAV3PMS2</accession>
<sequence>MGDSTSSDVGGKLNDSDLVSSIGKVMAVAIVMLCFVVIFVFFLHMFSRWFWSRRPVGAAINPTPTTRQHRLFDFAGGHQETAVATIHCQGLDPSVLKTLPIIVFSKKDFKDGIECAVCLSDVSEGENARILSKCNHGFHMECIDMWFQSHATCPLCRTPISGQSDKILNQESSTTTEGELRIPVEDNVRMFPTNVLLWGNESQISIFGPLADVNHCVSSQFPSASVTTSVSSSSASTVSADANRAEGMLAIDVPSQVNEDEVKSPATPRLRSFMRLLSMDSRRVNPSSTNNLDVEQGG</sequence>
<evidence type="ECO:0000256" key="11">
    <source>
        <dbReference type="ARBA" id="ARBA00022989"/>
    </source>
</evidence>
<evidence type="ECO:0000256" key="13">
    <source>
        <dbReference type="ARBA" id="ARBA00024209"/>
    </source>
</evidence>
<evidence type="ECO:0000259" key="16">
    <source>
        <dbReference type="PROSITE" id="PS50089"/>
    </source>
</evidence>
<dbReference type="Proteomes" id="UP001454036">
    <property type="component" value="Unassembled WGS sequence"/>
</dbReference>
<evidence type="ECO:0000256" key="12">
    <source>
        <dbReference type="ARBA" id="ARBA00023136"/>
    </source>
</evidence>
<dbReference type="GO" id="GO:0016567">
    <property type="term" value="P:protein ubiquitination"/>
    <property type="evidence" value="ECO:0007669"/>
    <property type="project" value="InterPro"/>
</dbReference>
<evidence type="ECO:0000256" key="2">
    <source>
        <dbReference type="ARBA" id="ARBA00004167"/>
    </source>
</evidence>
<keyword evidence="18" id="KW-1185">Reference proteome</keyword>
<feature type="domain" description="RING-type" evidence="16">
    <location>
        <begin position="115"/>
        <end position="157"/>
    </location>
</feature>
<reference evidence="17 18" key="1">
    <citation type="submission" date="2024-01" db="EMBL/GenBank/DDBJ databases">
        <title>The complete chloroplast genome sequence of Lithospermum erythrorhizon: insights into the phylogenetic relationship among Boraginaceae species and the maternal lineages of purple gromwells.</title>
        <authorList>
            <person name="Okada T."/>
            <person name="Watanabe K."/>
        </authorList>
    </citation>
    <scope>NUCLEOTIDE SEQUENCE [LARGE SCALE GENOMIC DNA]</scope>
</reference>
<comment type="catalytic activity">
    <reaction evidence="1">
        <text>S-ubiquitinyl-[E2 ubiquitin-conjugating enzyme]-L-cysteine + [acceptor protein]-L-lysine = [E2 ubiquitin-conjugating enzyme]-L-cysteine + N(6)-ubiquitinyl-[acceptor protein]-L-lysine.</text>
        <dbReference type="EC" id="2.3.2.27"/>
    </reaction>
</comment>
<keyword evidence="11 15" id="KW-1133">Transmembrane helix</keyword>
<dbReference type="InterPro" id="IPR044600">
    <property type="entry name" value="ATL1/ATL16-like"/>
</dbReference>
<evidence type="ECO:0000256" key="8">
    <source>
        <dbReference type="ARBA" id="ARBA00022771"/>
    </source>
</evidence>
<keyword evidence="9" id="KW-0833">Ubl conjugation pathway</keyword>
<comment type="subcellular location">
    <subcellularLocation>
        <location evidence="2">Membrane</location>
        <topology evidence="2">Single-pass membrane protein</topology>
    </subcellularLocation>
</comment>
<evidence type="ECO:0000313" key="18">
    <source>
        <dbReference type="Proteomes" id="UP001454036"/>
    </source>
</evidence>
<evidence type="ECO:0000256" key="4">
    <source>
        <dbReference type="ARBA" id="ARBA00012483"/>
    </source>
</evidence>
<evidence type="ECO:0000256" key="10">
    <source>
        <dbReference type="ARBA" id="ARBA00022833"/>
    </source>
</evidence>
<dbReference type="FunFam" id="3.30.40.10:FF:000475">
    <property type="entry name" value="RING-H2 finger protein ATL3"/>
    <property type="match status" value="1"/>
</dbReference>
<comment type="pathway">
    <text evidence="3">Protein modification; protein ubiquitination.</text>
</comment>
<protein>
    <recommendedName>
        <fullName evidence="4">RING-type E3 ubiquitin transferase</fullName>
        <ecNumber evidence="4">2.3.2.27</ecNumber>
    </recommendedName>
</protein>
<evidence type="ECO:0000313" key="17">
    <source>
        <dbReference type="EMBL" id="GAA0152919.1"/>
    </source>
</evidence>
<evidence type="ECO:0000256" key="3">
    <source>
        <dbReference type="ARBA" id="ARBA00004906"/>
    </source>
</evidence>
<dbReference type="PANTHER" id="PTHR46913:SF1">
    <property type="entry name" value="RING-H2 FINGER PROTEIN ATL16"/>
    <property type="match status" value="1"/>
</dbReference>
<keyword evidence="10" id="KW-0862">Zinc</keyword>
<dbReference type="GO" id="GO:0008270">
    <property type="term" value="F:zinc ion binding"/>
    <property type="evidence" value="ECO:0007669"/>
    <property type="project" value="UniProtKB-KW"/>
</dbReference>
<dbReference type="PROSITE" id="PS50089">
    <property type="entry name" value="ZF_RING_2"/>
    <property type="match status" value="1"/>
</dbReference>
<dbReference type="EMBL" id="BAABME010002079">
    <property type="protein sequence ID" value="GAA0152919.1"/>
    <property type="molecule type" value="Genomic_DNA"/>
</dbReference>
<dbReference type="GO" id="GO:0016020">
    <property type="term" value="C:membrane"/>
    <property type="evidence" value="ECO:0007669"/>
    <property type="project" value="UniProtKB-SubCell"/>
</dbReference>
<dbReference type="EC" id="2.3.2.27" evidence="4"/>
<dbReference type="SUPFAM" id="SSF57850">
    <property type="entry name" value="RING/U-box"/>
    <property type="match status" value="1"/>
</dbReference>
<name>A0AAV3PMS2_LITER</name>
<keyword evidence="6 15" id="KW-0812">Transmembrane</keyword>
<evidence type="ECO:0000256" key="15">
    <source>
        <dbReference type="SAM" id="Phobius"/>
    </source>
</evidence>
<keyword evidence="12 15" id="KW-0472">Membrane</keyword>
<evidence type="ECO:0000256" key="1">
    <source>
        <dbReference type="ARBA" id="ARBA00000900"/>
    </source>
</evidence>
<keyword evidence="5" id="KW-0808">Transferase</keyword>
<evidence type="ECO:0000256" key="9">
    <source>
        <dbReference type="ARBA" id="ARBA00022786"/>
    </source>
</evidence>
<keyword evidence="7" id="KW-0479">Metal-binding</keyword>
<dbReference type="InterPro" id="IPR001841">
    <property type="entry name" value="Znf_RING"/>
</dbReference>
<evidence type="ECO:0000256" key="6">
    <source>
        <dbReference type="ARBA" id="ARBA00022692"/>
    </source>
</evidence>
<organism evidence="17 18">
    <name type="scientific">Lithospermum erythrorhizon</name>
    <name type="common">Purple gromwell</name>
    <name type="synonym">Lithospermum officinale var. erythrorhizon</name>
    <dbReference type="NCBI Taxonomy" id="34254"/>
    <lineage>
        <taxon>Eukaryota</taxon>
        <taxon>Viridiplantae</taxon>
        <taxon>Streptophyta</taxon>
        <taxon>Embryophyta</taxon>
        <taxon>Tracheophyta</taxon>
        <taxon>Spermatophyta</taxon>
        <taxon>Magnoliopsida</taxon>
        <taxon>eudicotyledons</taxon>
        <taxon>Gunneridae</taxon>
        <taxon>Pentapetalae</taxon>
        <taxon>asterids</taxon>
        <taxon>lamiids</taxon>
        <taxon>Boraginales</taxon>
        <taxon>Boraginaceae</taxon>
        <taxon>Boraginoideae</taxon>
        <taxon>Lithospermeae</taxon>
        <taxon>Lithospermum</taxon>
    </lineage>
</organism>
<dbReference type="AlphaFoldDB" id="A0AAV3PMS2"/>
<evidence type="ECO:0000256" key="14">
    <source>
        <dbReference type="PROSITE-ProRule" id="PRU00175"/>
    </source>
</evidence>
<dbReference type="SMART" id="SM00184">
    <property type="entry name" value="RING"/>
    <property type="match status" value="1"/>
</dbReference>
<keyword evidence="8 14" id="KW-0863">Zinc-finger</keyword>
<dbReference type="Gene3D" id="3.30.40.10">
    <property type="entry name" value="Zinc/RING finger domain, C3HC4 (zinc finger)"/>
    <property type="match status" value="1"/>
</dbReference>
<dbReference type="CDD" id="cd16461">
    <property type="entry name" value="RING-H2_EL5-like"/>
    <property type="match status" value="1"/>
</dbReference>
<proteinExistence type="inferred from homology"/>
<feature type="transmembrane region" description="Helical" evidence="15">
    <location>
        <begin position="25"/>
        <end position="46"/>
    </location>
</feature>
<dbReference type="Pfam" id="PF13639">
    <property type="entry name" value="zf-RING_2"/>
    <property type="match status" value="1"/>
</dbReference>
<dbReference type="GO" id="GO:0061630">
    <property type="term" value="F:ubiquitin protein ligase activity"/>
    <property type="evidence" value="ECO:0007669"/>
    <property type="project" value="UniProtKB-EC"/>
</dbReference>
<gene>
    <name evidence="17" type="ORF">LIER_11278</name>
</gene>
<dbReference type="PANTHER" id="PTHR46913">
    <property type="entry name" value="RING-H2 FINGER PROTEIN ATL16"/>
    <property type="match status" value="1"/>
</dbReference>
<comment type="caution">
    <text evidence="17">The sequence shown here is derived from an EMBL/GenBank/DDBJ whole genome shotgun (WGS) entry which is preliminary data.</text>
</comment>
<evidence type="ECO:0000256" key="7">
    <source>
        <dbReference type="ARBA" id="ARBA00022723"/>
    </source>
</evidence>
<dbReference type="InterPro" id="IPR013083">
    <property type="entry name" value="Znf_RING/FYVE/PHD"/>
</dbReference>
<comment type="similarity">
    <text evidence="13">Belongs to the RING-type zinc finger family. ATL subfamily.</text>
</comment>
<evidence type="ECO:0000256" key="5">
    <source>
        <dbReference type="ARBA" id="ARBA00022679"/>
    </source>
</evidence>